<comment type="caution">
    <text evidence="2">The sequence shown here is derived from an EMBL/GenBank/DDBJ whole genome shotgun (WGS) entry which is preliminary data.</text>
</comment>
<feature type="region of interest" description="Disordered" evidence="1">
    <location>
        <begin position="1"/>
        <end position="66"/>
    </location>
</feature>
<evidence type="ECO:0000256" key="1">
    <source>
        <dbReference type="SAM" id="MobiDB-lite"/>
    </source>
</evidence>
<proteinExistence type="predicted"/>
<reference evidence="2" key="1">
    <citation type="submission" date="2020-08" db="EMBL/GenBank/DDBJ databases">
        <title>Multicomponent nature underlies the extraordinary mechanical properties of spider dragline silk.</title>
        <authorList>
            <person name="Kono N."/>
            <person name="Nakamura H."/>
            <person name="Mori M."/>
            <person name="Yoshida Y."/>
            <person name="Ohtoshi R."/>
            <person name="Malay A.D."/>
            <person name="Moran D.A.P."/>
            <person name="Tomita M."/>
            <person name="Numata K."/>
            <person name="Arakawa K."/>
        </authorList>
    </citation>
    <scope>NUCLEOTIDE SEQUENCE</scope>
</reference>
<keyword evidence="3" id="KW-1185">Reference proteome</keyword>
<gene>
    <name evidence="2" type="ORF">TNIN_231681</name>
</gene>
<dbReference type="Proteomes" id="UP000886998">
    <property type="component" value="Unassembled WGS sequence"/>
</dbReference>
<evidence type="ECO:0000313" key="3">
    <source>
        <dbReference type="Proteomes" id="UP000886998"/>
    </source>
</evidence>
<sequence length="130" mass="14327">MTARWSELPRPQKNLSIQPPHKPRKEPFAHWSTGTRPSHSSSLADDRTTLEDIDEDETNEAPGVSGEGQIWLKRGMKLQQVLPVCVAATGCSWEHRSAGKWLLGCISYKFVFGNALGKSFMYGGAKGPTS</sequence>
<dbReference type="EMBL" id="BMAV01007029">
    <property type="protein sequence ID" value="GFY49456.1"/>
    <property type="molecule type" value="Genomic_DNA"/>
</dbReference>
<accession>A0A8X7BY48</accession>
<name>A0A8X7BY48_9ARAC</name>
<organism evidence="2 3">
    <name type="scientific">Trichonephila inaurata madagascariensis</name>
    <dbReference type="NCBI Taxonomy" id="2747483"/>
    <lineage>
        <taxon>Eukaryota</taxon>
        <taxon>Metazoa</taxon>
        <taxon>Ecdysozoa</taxon>
        <taxon>Arthropoda</taxon>
        <taxon>Chelicerata</taxon>
        <taxon>Arachnida</taxon>
        <taxon>Araneae</taxon>
        <taxon>Araneomorphae</taxon>
        <taxon>Entelegynae</taxon>
        <taxon>Araneoidea</taxon>
        <taxon>Nephilidae</taxon>
        <taxon>Trichonephila</taxon>
        <taxon>Trichonephila inaurata</taxon>
    </lineage>
</organism>
<dbReference type="AlphaFoldDB" id="A0A8X7BY48"/>
<feature type="compositionally biased region" description="Polar residues" evidence="1">
    <location>
        <begin position="32"/>
        <end position="43"/>
    </location>
</feature>
<protein>
    <submittedName>
        <fullName evidence="2">Uncharacterized protein</fullName>
    </submittedName>
</protein>
<evidence type="ECO:0000313" key="2">
    <source>
        <dbReference type="EMBL" id="GFY49456.1"/>
    </source>
</evidence>